<proteinExistence type="predicted"/>
<organism evidence="1 2">
    <name type="scientific">Thiothrix lacustris</name>
    <dbReference type="NCBI Taxonomy" id="525917"/>
    <lineage>
        <taxon>Bacteria</taxon>
        <taxon>Pseudomonadati</taxon>
        <taxon>Pseudomonadota</taxon>
        <taxon>Gammaproteobacteria</taxon>
        <taxon>Thiotrichales</taxon>
        <taxon>Thiotrichaceae</taxon>
        <taxon>Thiothrix</taxon>
    </lineage>
</organism>
<protein>
    <submittedName>
        <fullName evidence="1">Uncharacterized protein</fullName>
    </submittedName>
</protein>
<comment type="caution">
    <text evidence="1">The sequence shown here is derived from an EMBL/GenBank/DDBJ whole genome shotgun (WGS) entry which is preliminary data.</text>
</comment>
<evidence type="ECO:0000313" key="2">
    <source>
        <dbReference type="Proteomes" id="UP000192491"/>
    </source>
</evidence>
<evidence type="ECO:0000313" key="1">
    <source>
        <dbReference type="EMBL" id="OQW98891.1"/>
    </source>
</evidence>
<dbReference type="InterPro" id="IPR019238">
    <property type="entry name" value="AbiEi_2"/>
</dbReference>
<reference evidence="1 2" key="1">
    <citation type="submission" date="2017-01" db="EMBL/GenBank/DDBJ databases">
        <title>Novel large sulfur bacteria in the metagenomes of groundwater-fed chemosynthetic microbial mats in the Lake Huron basin.</title>
        <authorList>
            <person name="Sharrar A.M."/>
            <person name="Flood B.E."/>
            <person name="Bailey J.V."/>
            <person name="Jones D.S."/>
            <person name="Biddanda B."/>
            <person name="Ruberg S.A."/>
            <person name="Marcus D.N."/>
            <person name="Dick G.J."/>
        </authorList>
    </citation>
    <scope>NUCLEOTIDE SEQUENCE [LARGE SCALE GENOMIC DNA]</scope>
    <source>
        <strain evidence="1">A8</strain>
    </source>
</reference>
<dbReference type="EMBL" id="MTEJ01000730">
    <property type="protein sequence ID" value="OQW98891.1"/>
    <property type="molecule type" value="Genomic_DNA"/>
</dbReference>
<dbReference type="AlphaFoldDB" id="A0A1Y1Q847"/>
<sequence>MLPSAAKVNRAFQPTGLKLLFVLLCKPELANANYRELSQTAGISLGAVGSVINDLQAQAYLVQSANGQRQLRNTTELLNRWVVAYSEKLRPKLVIGQYKALHENWWENVDLGKFNACWSGEIAADKLTRYLKPAVATLYTQEKPNRLILMNSLKASSPDQVNVEIMEQFWYFQDEEIPTLAPPLLVYADLIATANSRNLEAAKLIHDQYLTQLIRAD</sequence>
<gene>
    <name evidence="1" type="ORF">BWK73_51570</name>
</gene>
<dbReference type="Proteomes" id="UP000192491">
    <property type="component" value="Unassembled WGS sequence"/>
</dbReference>
<dbReference type="Pfam" id="PF09952">
    <property type="entry name" value="AbiEi_2"/>
    <property type="match status" value="1"/>
</dbReference>
<name>A0A1Y1Q847_9GAMM</name>
<accession>A0A1Y1Q847</accession>